<keyword evidence="3" id="KW-1185">Reference proteome</keyword>
<keyword evidence="1" id="KW-1133">Transmembrane helix</keyword>
<keyword evidence="1" id="KW-0812">Transmembrane</keyword>
<sequence length="230" mass="27219">MKASEKLSLISQTQDDVDYLLNKKTSCHYIQKILTFWIVGLSLYSIFCFAIDNINIYYQLYNFPFYYPIKNLCQIGFNCILLILLWKSINKVTSLQERRFLKTWFIFPVLISLEQIMSCTMTYINADFLLTFYLTFPMSIIINIIMLFYIHYYIRQKYILWIAGINIAYLIFSFLYSIYFPTLTDVSLLSKTLFSLIDIVKTYLITCILSNLFVVLCIGGEKDEQNIRTI</sequence>
<feature type="transmembrane region" description="Helical" evidence="1">
    <location>
        <begin position="199"/>
        <end position="218"/>
    </location>
</feature>
<feature type="transmembrane region" description="Helical" evidence="1">
    <location>
        <begin position="33"/>
        <end position="58"/>
    </location>
</feature>
<proteinExistence type="predicted"/>
<keyword evidence="1" id="KW-0472">Membrane</keyword>
<organism evidence="2 3">
    <name type="scientific">Massilimicrobiota timonensis</name>
    <dbReference type="NCBI Taxonomy" id="1776392"/>
    <lineage>
        <taxon>Bacteria</taxon>
        <taxon>Bacillati</taxon>
        <taxon>Bacillota</taxon>
        <taxon>Erysipelotrichia</taxon>
        <taxon>Erysipelotrichales</taxon>
        <taxon>Erysipelotrichaceae</taxon>
        <taxon>Massilimicrobiota</taxon>
    </lineage>
</organism>
<comment type="caution">
    <text evidence="2">The sequence shown here is derived from an EMBL/GenBank/DDBJ whole genome shotgun (WGS) entry which is preliminary data.</text>
</comment>
<feature type="transmembrane region" description="Helical" evidence="1">
    <location>
        <begin position="105"/>
        <end position="124"/>
    </location>
</feature>
<feature type="transmembrane region" description="Helical" evidence="1">
    <location>
        <begin position="64"/>
        <end position="85"/>
    </location>
</feature>
<accession>A0A1Y4SWD3</accession>
<dbReference type="Proteomes" id="UP000195305">
    <property type="component" value="Unassembled WGS sequence"/>
</dbReference>
<dbReference type="AlphaFoldDB" id="A0A1Y4SWD3"/>
<evidence type="ECO:0000313" key="2">
    <source>
        <dbReference type="EMBL" id="OUQ34205.1"/>
    </source>
</evidence>
<gene>
    <name evidence="2" type="ORF">B5E75_07700</name>
</gene>
<dbReference type="EMBL" id="NFLJ01000019">
    <property type="protein sequence ID" value="OUQ34205.1"/>
    <property type="molecule type" value="Genomic_DNA"/>
</dbReference>
<evidence type="ECO:0000313" key="3">
    <source>
        <dbReference type="Proteomes" id="UP000195305"/>
    </source>
</evidence>
<protein>
    <submittedName>
        <fullName evidence="2">Uncharacterized protein</fullName>
    </submittedName>
</protein>
<feature type="transmembrane region" description="Helical" evidence="1">
    <location>
        <begin position="130"/>
        <end position="151"/>
    </location>
</feature>
<evidence type="ECO:0000256" key="1">
    <source>
        <dbReference type="SAM" id="Phobius"/>
    </source>
</evidence>
<name>A0A1Y4SWD3_9FIRM</name>
<reference evidence="2 3" key="1">
    <citation type="journal article" date="2018" name="BMC Genomics">
        <title>Whole genome sequencing and function prediction of 133 gut anaerobes isolated from chicken caecum in pure cultures.</title>
        <authorList>
            <person name="Medvecky M."/>
            <person name="Cejkova D."/>
            <person name="Polansky O."/>
            <person name="Karasova D."/>
            <person name="Kubasova T."/>
            <person name="Cizek A."/>
            <person name="Rychlik I."/>
        </authorList>
    </citation>
    <scope>NUCLEOTIDE SEQUENCE [LARGE SCALE GENOMIC DNA]</scope>
    <source>
        <strain evidence="2 3">An13</strain>
    </source>
</reference>
<feature type="transmembrane region" description="Helical" evidence="1">
    <location>
        <begin position="158"/>
        <end position="179"/>
    </location>
</feature>